<sequence length="428" mass="47484">MSAVVVLGTQWGDEGKGKIVDYLAQKAETVVRYQGGSNAGHTVAVDGTEYKLRLMPSGILYKGTLCVVGNGVAFNPKVMLQEMDGMIEKGIDVSGIRISNRAHVVLPYHCEMDGYIEELKGDNKVGTTKNGIGPCYADRDHRIGIRVCDFIDKEEFAKRLKENLELKNQEIVKLYGKEPMDYESMLKEYEGYADRLRPYVCDTIALLHDEIKADRKILFEGAQATMLDIDYGTYPYVTASHPISGGIGVGAGVAPRDIDKVVGVVKAYCTRVGEGPFPTEQLNEIGDKIRDAGHEYGTVTGRPRRTGWLDACVVRYAGMLSGIDYMAITRLDILDCMDEIKMCVAYKYKGEILNEIPASLKVLAEVEPVYETFEGWKTDISGIRTYEELPEKARIYLERMAEVTGIDLGIVSVGPNRDQTIVLAKDLF</sequence>
<keyword evidence="11" id="KW-1185">Reference proteome</keyword>
<keyword evidence="3 8" id="KW-0479">Metal-binding</keyword>
<keyword evidence="8" id="KW-0963">Cytoplasm</keyword>
<dbReference type="Gene3D" id="1.10.300.10">
    <property type="entry name" value="Adenylosuccinate Synthetase, subunit A, domain 2"/>
    <property type="match status" value="1"/>
</dbReference>
<feature type="binding site" evidence="8">
    <location>
        <position position="13"/>
    </location>
    <ligand>
        <name>Mg(2+)</name>
        <dbReference type="ChEBI" id="CHEBI:18420"/>
    </ligand>
</feature>
<feature type="binding site" description="in other chain" evidence="8">
    <location>
        <position position="223"/>
    </location>
    <ligand>
        <name>IMP</name>
        <dbReference type="ChEBI" id="CHEBI:58053"/>
        <note>ligand shared between dimeric partners</note>
    </ligand>
</feature>
<feature type="binding site" evidence="8">
    <location>
        <begin position="298"/>
        <end position="304"/>
    </location>
    <ligand>
        <name>substrate</name>
    </ligand>
</feature>
<dbReference type="SUPFAM" id="SSF52540">
    <property type="entry name" value="P-loop containing nucleoside triphosphate hydrolases"/>
    <property type="match status" value="1"/>
</dbReference>
<evidence type="ECO:0000256" key="9">
    <source>
        <dbReference type="RuleBase" id="RU000520"/>
    </source>
</evidence>
<dbReference type="GO" id="GO:0005737">
    <property type="term" value="C:cytoplasm"/>
    <property type="evidence" value="ECO:0007669"/>
    <property type="project" value="UniProtKB-SubCell"/>
</dbReference>
<gene>
    <name evidence="8" type="primary">purA</name>
    <name evidence="10" type="ORF">FYJ84_06555</name>
</gene>
<comment type="cofactor">
    <cofactor evidence="8">
        <name>Mg(2+)</name>
        <dbReference type="ChEBI" id="CHEBI:18420"/>
    </cofactor>
    <text evidence="8">Binds 1 Mg(2+) ion per subunit.</text>
</comment>
<feature type="binding site" description="in other chain" evidence="8">
    <location>
        <position position="302"/>
    </location>
    <ligand>
        <name>IMP</name>
        <dbReference type="ChEBI" id="CHEBI:58053"/>
        <note>ligand shared between dimeric partners</note>
    </ligand>
</feature>
<dbReference type="NCBIfam" id="NF002223">
    <property type="entry name" value="PRK01117.1"/>
    <property type="match status" value="1"/>
</dbReference>
<dbReference type="InterPro" id="IPR027417">
    <property type="entry name" value="P-loop_NTPase"/>
</dbReference>
<accession>A0A6I2UGJ8</accession>
<feature type="binding site" evidence="8">
    <location>
        <position position="304"/>
    </location>
    <ligand>
        <name>GTP</name>
        <dbReference type="ChEBI" id="CHEBI:37565"/>
    </ligand>
</feature>
<comment type="caution">
    <text evidence="10">The sequence shown here is derived from an EMBL/GenBank/DDBJ whole genome shotgun (WGS) entry which is preliminary data.</text>
</comment>
<dbReference type="PROSITE" id="PS01266">
    <property type="entry name" value="ADENYLOSUCCIN_SYN_1"/>
    <property type="match status" value="1"/>
</dbReference>
<dbReference type="Pfam" id="PF00709">
    <property type="entry name" value="Adenylsucc_synt"/>
    <property type="match status" value="1"/>
</dbReference>
<feature type="binding site" evidence="8">
    <location>
        <begin position="330"/>
        <end position="332"/>
    </location>
    <ligand>
        <name>GTP</name>
        <dbReference type="ChEBI" id="CHEBI:37565"/>
    </ligand>
</feature>
<feature type="binding site" evidence="8">
    <location>
        <begin position="12"/>
        <end position="18"/>
    </location>
    <ligand>
        <name>GTP</name>
        <dbReference type="ChEBI" id="CHEBI:37565"/>
    </ligand>
</feature>
<dbReference type="GeneID" id="96778575"/>
<feature type="binding site" description="in other chain" evidence="8">
    <location>
        <begin position="38"/>
        <end position="41"/>
    </location>
    <ligand>
        <name>IMP</name>
        <dbReference type="ChEBI" id="CHEBI:58053"/>
        <note>ligand shared between dimeric partners</note>
    </ligand>
</feature>
<feature type="active site" description="Proton acceptor" evidence="8">
    <location>
        <position position="13"/>
    </location>
</feature>
<dbReference type="FunFam" id="3.90.170.10:FF:000001">
    <property type="entry name" value="Adenylosuccinate synthetase"/>
    <property type="match status" value="1"/>
</dbReference>
<dbReference type="GO" id="GO:0004019">
    <property type="term" value="F:adenylosuccinate synthase activity"/>
    <property type="evidence" value="ECO:0007669"/>
    <property type="project" value="UniProtKB-UniRule"/>
</dbReference>
<dbReference type="Proteomes" id="UP000433181">
    <property type="component" value="Unassembled WGS sequence"/>
</dbReference>
<keyword evidence="2 8" id="KW-0436">Ligase</keyword>
<dbReference type="SMART" id="SM00788">
    <property type="entry name" value="Adenylsucc_synt"/>
    <property type="match status" value="1"/>
</dbReference>
<dbReference type="UniPathway" id="UPA00075">
    <property type="reaction ID" value="UER00335"/>
</dbReference>
<proteinExistence type="inferred from homology"/>
<reference evidence="10 11" key="1">
    <citation type="submission" date="2019-08" db="EMBL/GenBank/DDBJ databases">
        <title>In-depth cultivation of the pig gut microbiome towards novel bacterial diversity and tailored functional studies.</title>
        <authorList>
            <person name="Wylensek D."/>
            <person name="Hitch T.C.A."/>
            <person name="Clavel T."/>
        </authorList>
    </citation>
    <scope>NUCLEOTIDE SEQUENCE [LARGE SCALE GENOMIC DNA]</scope>
    <source>
        <strain evidence="10 11">WCA-693-APC-5D-A</strain>
    </source>
</reference>
<evidence type="ECO:0000256" key="3">
    <source>
        <dbReference type="ARBA" id="ARBA00022723"/>
    </source>
</evidence>
<comment type="similarity">
    <text evidence="8 9">Belongs to the adenylosuccinate synthetase family.</text>
</comment>
<evidence type="ECO:0000256" key="8">
    <source>
        <dbReference type="HAMAP-Rule" id="MF_00011"/>
    </source>
</evidence>
<feature type="binding site" evidence="8">
    <location>
        <begin position="412"/>
        <end position="414"/>
    </location>
    <ligand>
        <name>GTP</name>
        <dbReference type="ChEBI" id="CHEBI:37565"/>
    </ligand>
</feature>
<dbReference type="FunFam" id="1.10.300.10:FF:000001">
    <property type="entry name" value="Adenylosuccinate synthetase"/>
    <property type="match status" value="1"/>
</dbReference>
<dbReference type="PANTHER" id="PTHR11846">
    <property type="entry name" value="ADENYLOSUCCINATE SYNTHETASE"/>
    <property type="match status" value="1"/>
</dbReference>
<keyword evidence="7 8" id="KW-0342">GTP-binding</keyword>
<dbReference type="HAMAP" id="MF_00011">
    <property type="entry name" value="Adenylosucc_synth"/>
    <property type="match status" value="1"/>
</dbReference>
<dbReference type="Gene3D" id="3.40.440.10">
    <property type="entry name" value="Adenylosuccinate Synthetase, subunit A, domain 1"/>
    <property type="match status" value="1"/>
</dbReference>
<keyword evidence="6 8" id="KW-0460">Magnesium</keyword>
<evidence type="ECO:0000256" key="1">
    <source>
        <dbReference type="ARBA" id="ARBA00011738"/>
    </source>
</evidence>
<feature type="binding site" evidence="8">
    <location>
        <position position="40"/>
    </location>
    <ligand>
        <name>Mg(2+)</name>
        <dbReference type="ChEBI" id="CHEBI:18420"/>
    </ligand>
</feature>
<evidence type="ECO:0000256" key="7">
    <source>
        <dbReference type="ARBA" id="ARBA00023134"/>
    </source>
</evidence>
<name>A0A6I2UGJ8_9FIRM</name>
<dbReference type="InterPro" id="IPR001114">
    <property type="entry name" value="Adenylosuccinate_synthetase"/>
</dbReference>
<evidence type="ECO:0000256" key="4">
    <source>
        <dbReference type="ARBA" id="ARBA00022741"/>
    </source>
</evidence>
<comment type="subcellular location">
    <subcellularLocation>
        <location evidence="8">Cytoplasm</location>
    </subcellularLocation>
</comment>
<dbReference type="AlphaFoldDB" id="A0A6I2UGJ8"/>
<feature type="binding site" description="in other chain" evidence="8">
    <location>
        <position position="238"/>
    </location>
    <ligand>
        <name>IMP</name>
        <dbReference type="ChEBI" id="CHEBI:58053"/>
        <note>ligand shared between dimeric partners</note>
    </ligand>
</feature>
<dbReference type="RefSeq" id="WP_154406805.1">
    <property type="nucleotide sequence ID" value="NZ_JAQXJM010000026.1"/>
</dbReference>
<dbReference type="InterPro" id="IPR042109">
    <property type="entry name" value="Adenylosuccinate_synth_dom1"/>
</dbReference>
<dbReference type="NCBIfam" id="TIGR00184">
    <property type="entry name" value="purA"/>
    <property type="match status" value="1"/>
</dbReference>
<dbReference type="InterPro" id="IPR042110">
    <property type="entry name" value="Adenylosuccinate_synth_dom2"/>
</dbReference>
<evidence type="ECO:0000256" key="2">
    <source>
        <dbReference type="ARBA" id="ARBA00022598"/>
    </source>
</evidence>
<feature type="binding site" evidence="8">
    <location>
        <position position="142"/>
    </location>
    <ligand>
        <name>IMP</name>
        <dbReference type="ChEBI" id="CHEBI:58053"/>
        <note>ligand shared between dimeric partners</note>
    </ligand>
</feature>
<keyword evidence="5 8" id="KW-0658">Purine biosynthesis</keyword>
<feature type="binding site" description="in other chain" evidence="8">
    <location>
        <position position="128"/>
    </location>
    <ligand>
        <name>IMP</name>
        <dbReference type="ChEBI" id="CHEBI:58053"/>
        <note>ligand shared between dimeric partners</note>
    </ligand>
</feature>
<dbReference type="GO" id="GO:0044208">
    <property type="term" value="P:'de novo' AMP biosynthetic process"/>
    <property type="evidence" value="ECO:0007669"/>
    <property type="project" value="UniProtKB-UniRule"/>
</dbReference>
<dbReference type="InterPro" id="IPR018220">
    <property type="entry name" value="Adenylosuccin_syn_GTP-bd"/>
</dbReference>
<comment type="function">
    <text evidence="8">Plays an important role in the de novo pathway of purine nucleotide biosynthesis. Catalyzes the first committed step in the biosynthesis of AMP from IMP.</text>
</comment>
<protein>
    <recommendedName>
        <fullName evidence="8 9">Adenylosuccinate synthetase</fullName>
        <shortName evidence="8">AMPSase</shortName>
        <shortName evidence="8">AdSS</shortName>
        <ecNumber evidence="8 9">6.3.4.4</ecNumber>
    </recommendedName>
    <alternativeName>
        <fullName evidence="8">IMP--aspartate ligase</fullName>
    </alternativeName>
</protein>
<dbReference type="EMBL" id="VUNR01000010">
    <property type="protein sequence ID" value="MSU08644.1"/>
    <property type="molecule type" value="Genomic_DNA"/>
</dbReference>
<dbReference type="Gene3D" id="3.90.170.10">
    <property type="entry name" value="Adenylosuccinate Synthetase, subunit A, domain 3"/>
    <property type="match status" value="1"/>
</dbReference>
<organism evidence="10 11">
    <name type="scientific">Anaerovibrio slackiae</name>
    <dbReference type="NCBI Taxonomy" id="2652309"/>
    <lineage>
        <taxon>Bacteria</taxon>
        <taxon>Bacillati</taxon>
        <taxon>Bacillota</taxon>
        <taxon>Negativicutes</taxon>
        <taxon>Selenomonadales</taxon>
        <taxon>Selenomonadaceae</taxon>
        <taxon>Anaerovibrio</taxon>
    </lineage>
</organism>
<feature type="binding site" description="in other chain" evidence="8">
    <location>
        <begin position="13"/>
        <end position="16"/>
    </location>
    <ligand>
        <name>IMP</name>
        <dbReference type="ChEBI" id="CHEBI:58053"/>
        <note>ligand shared between dimeric partners</note>
    </ligand>
</feature>
<dbReference type="InterPro" id="IPR042111">
    <property type="entry name" value="Adenylosuccinate_synth_dom3"/>
</dbReference>
<feature type="active site" description="Proton donor" evidence="8">
    <location>
        <position position="41"/>
    </location>
</feature>
<dbReference type="GO" id="GO:0000287">
    <property type="term" value="F:magnesium ion binding"/>
    <property type="evidence" value="ECO:0007669"/>
    <property type="project" value="UniProtKB-UniRule"/>
</dbReference>
<comment type="pathway">
    <text evidence="8 9">Purine metabolism; AMP biosynthesis via de novo pathway; AMP from IMP: step 1/2.</text>
</comment>
<evidence type="ECO:0000313" key="11">
    <source>
        <dbReference type="Proteomes" id="UP000433181"/>
    </source>
</evidence>
<keyword evidence="4 8" id="KW-0547">Nucleotide-binding</keyword>
<dbReference type="GO" id="GO:0005525">
    <property type="term" value="F:GTP binding"/>
    <property type="evidence" value="ECO:0007669"/>
    <property type="project" value="UniProtKB-UniRule"/>
</dbReference>
<comment type="catalytic activity">
    <reaction evidence="8 9">
        <text>IMP + L-aspartate + GTP = N(6)-(1,2-dicarboxyethyl)-AMP + GDP + phosphate + 2 H(+)</text>
        <dbReference type="Rhea" id="RHEA:15753"/>
        <dbReference type="ChEBI" id="CHEBI:15378"/>
        <dbReference type="ChEBI" id="CHEBI:29991"/>
        <dbReference type="ChEBI" id="CHEBI:37565"/>
        <dbReference type="ChEBI" id="CHEBI:43474"/>
        <dbReference type="ChEBI" id="CHEBI:57567"/>
        <dbReference type="ChEBI" id="CHEBI:58053"/>
        <dbReference type="ChEBI" id="CHEBI:58189"/>
        <dbReference type="EC" id="6.3.4.4"/>
    </reaction>
</comment>
<feature type="binding site" evidence="8">
    <location>
        <begin position="40"/>
        <end position="42"/>
    </location>
    <ligand>
        <name>GTP</name>
        <dbReference type="ChEBI" id="CHEBI:37565"/>
    </ligand>
</feature>
<evidence type="ECO:0000313" key="10">
    <source>
        <dbReference type="EMBL" id="MSU08644.1"/>
    </source>
</evidence>
<comment type="subunit">
    <text evidence="1 8">Homodimer.</text>
</comment>
<dbReference type="GO" id="GO:0046040">
    <property type="term" value="P:IMP metabolic process"/>
    <property type="evidence" value="ECO:0007669"/>
    <property type="project" value="TreeGrafter"/>
</dbReference>
<evidence type="ECO:0000256" key="6">
    <source>
        <dbReference type="ARBA" id="ARBA00022842"/>
    </source>
</evidence>
<dbReference type="EC" id="6.3.4.4" evidence="8 9"/>
<dbReference type="CDD" id="cd03108">
    <property type="entry name" value="AdSS"/>
    <property type="match status" value="1"/>
</dbReference>
<dbReference type="PANTHER" id="PTHR11846:SF0">
    <property type="entry name" value="ADENYLOSUCCINATE SYNTHETASE"/>
    <property type="match status" value="1"/>
</dbReference>
<evidence type="ECO:0000256" key="5">
    <source>
        <dbReference type="ARBA" id="ARBA00022755"/>
    </source>
</evidence>